<sequence length="113" mass="13021">MVFYFVGILLTVVGVIYLIFPSKNRINKYGYRTQRAKLSEASYTYAQKVAGKTFFFIGAITLLIGLVLRYFGMIHLYIIEVLLIGVPIIGIFYKIELELEKFHDKQEEDVASK</sequence>
<dbReference type="Proteomes" id="UP000501747">
    <property type="component" value="Chromosome"/>
</dbReference>
<feature type="transmembrane region" description="Helical" evidence="1">
    <location>
        <begin position="6"/>
        <end position="22"/>
    </location>
</feature>
<feature type="transmembrane region" description="Helical" evidence="1">
    <location>
        <begin position="74"/>
        <end position="93"/>
    </location>
</feature>
<dbReference type="Pfam" id="PF13630">
    <property type="entry name" value="SdpI"/>
    <property type="match status" value="1"/>
</dbReference>
<evidence type="ECO:0000313" key="2">
    <source>
        <dbReference type="EMBL" id="QIL49111.1"/>
    </source>
</evidence>
<dbReference type="KEGG" id="vhy:G7082_11740"/>
<dbReference type="InterPro" id="IPR025962">
    <property type="entry name" value="SdpI/YhfL"/>
</dbReference>
<feature type="transmembrane region" description="Helical" evidence="1">
    <location>
        <begin position="49"/>
        <end position="68"/>
    </location>
</feature>
<keyword evidence="1" id="KW-0812">Transmembrane</keyword>
<gene>
    <name evidence="2" type="ORF">G7082_11740</name>
</gene>
<protein>
    <submittedName>
        <fullName evidence="2">SdpI family protein</fullName>
    </submittedName>
</protein>
<evidence type="ECO:0000313" key="3">
    <source>
        <dbReference type="Proteomes" id="UP000501747"/>
    </source>
</evidence>
<organism evidence="2 3">
    <name type="scientific">Vagococcus hydrophili</name>
    <dbReference type="NCBI Taxonomy" id="2714947"/>
    <lineage>
        <taxon>Bacteria</taxon>
        <taxon>Bacillati</taxon>
        <taxon>Bacillota</taxon>
        <taxon>Bacilli</taxon>
        <taxon>Lactobacillales</taxon>
        <taxon>Enterococcaceae</taxon>
        <taxon>Vagococcus</taxon>
    </lineage>
</organism>
<keyword evidence="1" id="KW-1133">Transmembrane helix</keyword>
<name>A0A6G8AVJ5_9ENTE</name>
<dbReference type="RefSeq" id="WP_166035240.1">
    <property type="nucleotide sequence ID" value="NZ_CP049887.1"/>
</dbReference>
<evidence type="ECO:0000256" key="1">
    <source>
        <dbReference type="SAM" id="Phobius"/>
    </source>
</evidence>
<dbReference type="AlphaFoldDB" id="A0A6G8AVJ5"/>
<dbReference type="EMBL" id="CP049887">
    <property type="protein sequence ID" value="QIL49111.1"/>
    <property type="molecule type" value="Genomic_DNA"/>
</dbReference>
<accession>A0A6G8AVJ5</accession>
<reference evidence="2 3" key="1">
    <citation type="submission" date="2020-03" db="EMBL/GenBank/DDBJ databases">
        <title>Vagococcus sp. nov., isolated from beetles.</title>
        <authorList>
            <person name="Hyun D.-W."/>
            <person name="Bae J.-W."/>
        </authorList>
    </citation>
    <scope>NUCLEOTIDE SEQUENCE [LARGE SCALE GENOMIC DNA]</scope>
    <source>
        <strain evidence="2 3">HDW17B</strain>
    </source>
</reference>
<proteinExistence type="predicted"/>
<keyword evidence="1" id="KW-0472">Membrane</keyword>
<keyword evidence="3" id="KW-1185">Reference proteome</keyword>